<reference evidence="2 3" key="1">
    <citation type="submission" date="2018-03" db="EMBL/GenBank/DDBJ databases">
        <authorList>
            <person name="Gully D."/>
        </authorList>
    </citation>
    <scope>NUCLEOTIDE SEQUENCE [LARGE SCALE GENOMIC DNA]</scope>
    <source>
        <strain evidence="2">ORS3257</strain>
    </source>
</reference>
<evidence type="ECO:0000313" key="2">
    <source>
        <dbReference type="EMBL" id="SPP95157.1"/>
    </source>
</evidence>
<keyword evidence="1" id="KW-0812">Transmembrane</keyword>
<protein>
    <submittedName>
        <fullName evidence="2">Uncharacterized protein</fullName>
    </submittedName>
</protein>
<proteinExistence type="predicted"/>
<keyword evidence="1" id="KW-1133">Transmembrane helix</keyword>
<dbReference type="Proteomes" id="UP000246085">
    <property type="component" value="Chromosome BRAD3257"/>
</dbReference>
<evidence type="ECO:0000256" key="1">
    <source>
        <dbReference type="SAM" id="Phobius"/>
    </source>
</evidence>
<keyword evidence="1" id="KW-0472">Membrane</keyword>
<feature type="transmembrane region" description="Helical" evidence="1">
    <location>
        <begin position="33"/>
        <end position="53"/>
    </location>
</feature>
<accession>A0A2U3Q174</accession>
<sequence length="57" mass="5966">MPLFCPTSQIDFAKSEVNDAAGKSLISLAPATVHGVVFAVFVFAAVYSAAFSLKRCA</sequence>
<evidence type="ECO:0000313" key="3">
    <source>
        <dbReference type="Proteomes" id="UP000246085"/>
    </source>
</evidence>
<name>A0A2U3Q174_9BRAD</name>
<dbReference type="AlphaFoldDB" id="A0A2U3Q174"/>
<dbReference type="EMBL" id="LS398110">
    <property type="protein sequence ID" value="SPP95157.1"/>
    <property type="molecule type" value="Genomic_DNA"/>
</dbReference>
<dbReference type="KEGG" id="bvz:BRAD3257_4152"/>
<organism evidence="2 3">
    <name type="scientific">Bradyrhizobium vignae</name>
    <dbReference type="NCBI Taxonomy" id="1549949"/>
    <lineage>
        <taxon>Bacteria</taxon>
        <taxon>Pseudomonadati</taxon>
        <taxon>Pseudomonadota</taxon>
        <taxon>Alphaproteobacteria</taxon>
        <taxon>Hyphomicrobiales</taxon>
        <taxon>Nitrobacteraceae</taxon>
        <taxon>Bradyrhizobium</taxon>
    </lineage>
</organism>
<gene>
    <name evidence="2" type="ORF">BRAD3257_4152</name>
</gene>